<feature type="domain" description="DSBA-like thioredoxin" evidence="1">
    <location>
        <begin position="7"/>
        <end position="115"/>
    </location>
</feature>
<comment type="caution">
    <text evidence="2">The sequence shown here is derived from an EMBL/GenBank/DDBJ whole genome shotgun (WGS) entry which is preliminary data.</text>
</comment>
<evidence type="ECO:0000313" key="2">
    <source>
        <dbReference type="EMBL" id="GAX88924.1"/>
    </source>
</evidence>
<dbReference type="PANTHER" id="PTHR13887">
    <property type="entry name" value="GLUTATHIONE S-TRANSFERASE KAPPA"/>
    <property type="match status" value="1"/>
</dbReference>
<accession>A0A292YKL9</accession>
<dbReference type="OrthoDB" id="9799122at2"/>
<name>A0A292YKL9_9BACL</name>
<dbReference type="GO" id="GO:0016491">
    <property type="term" value="F:oxidoreductase activity"/>
    <property type="evidence" value="ECO:0007669"/>
    <property type="project" value="InterPro"/>
</dbReference>
<protein>
    <submittedName>
        <fullName evidence="2">DSBA oxidoreductase</fullName>
    </submittedName>
</protein>
<dbReference type="Gene3D" id="3.40.30.10">
    <property type="entry name" value="Glutaredoxin"/>
    <property type="match status" value="1"/>
</dbReference>
<dbReference type="InterPro" id="IPR036249">
    <property type="entry name" value="Thioredoxin-like_sf"/>
</dbReference>
<evidence type="ECO:0000259" key="1">
    <source>
        <dbReference type="Pfam" id="PF01323"/>
    </source>
</evidence>
<dbReference type="EMBL" id="BDUF01000011">
    <property type="protein sequence ID" value="GAX88924.1"/>
    <property type="molecule type" value="Genomic_DNA"/>
</dbReference>
<dbReference type="AlphaFoldDB" id="A0A292YKL9"/>
<gene>
    <name evidence="2" type="ORF">EFBL_0538</name>
</gene>
<sequence length="125" mass="13858">MFSFGLARHSRKAHEGAKFAIEQGKAKEYHEAVFRAQFQEERNIDNLDTLIEIAGSIGLDQTAFKEALESGKYEAQVLADTRLADQIGVTGVPCFVAGNRGAFGVQSYQALERLLEGKDLYLDME</sequence>
<dbReference type="Pfam" id="PF01323">
    <property type="entry name" value="DSBA"/>
    <property type="match status" value="1"/>
</dbReference>
<dbReference type="PANTHER" id="PTHR13887:SF33">
    <property type="entry name" value="ISOMERASE"/>
    <property type="match status" value="1"/>
</dbReference>
<dbReference type="Proteomes" id="UP000217785">
    <property type="component" value="Unassembled WGS sequence"/>
</dbReference>
<reference evidence="3" key="1">
    <citation type="submission" date="2017-07" db="EMBL/GenBank/DDBJ databases">
        <title>Draft genome sequence of Effusibacillus lacus strain skLN1.</title>
        <authorList>
            <person name="Watanabe M."/>
            <person name="Kojima H."/>
            <person name="Fukui M."/>
        </authorList>
    </citation>
    <scope>NUCLEOTIDE SEQUENCE [LARGE SCALE GENOMIC DNA]</scope>
    <source>
        <strain evidence="3">skLN1</strain>
    </source>
</reference>
<proteinExistence type="predicted"/>
<dbReference type="SUPFAM" id="SSF52833">
    <property type="entry name" value="Thioredoxin-like"/>
    <property type="match status" value="1"/>
</dbReference>
<keyword evidence="3" id="KW-1185">Reference proteome</keyword>
<dbReference type="InterPro" id="IPR001853">
    <property type="entry name" value="DSBA-like_thioredoxin_dom"/>
</dbReference>
<organism evidence="2 3">
    <name type="scientific">Effusibacillus lacus</name>
    <dbReference type="NCBI Taxonomy" id="1348429"/>
    <lineage>
        <taxon>Bacteria</taxon>
        <taxon>Bacillati</taxon>
        <taxon>Bacillota</taxon>
        <taxon>Bacilli</taxon>
        <taxon>Bacillales</taxon>
        <taxon>Alicyclobacillaceae</taxon>
        <taxon>Effusibacillus</taxon>
    </lineage>
</organism>
<evidence type="ECO:0000313" key="3">
    <source>
        <dbReference type="Proteomes" id="UP000217785"/>
    </source>
</evidence>
<dbReference type="RefSeq" id="WP_096180627.1">
    <property type="nucleotide sequence ID" value="NZ_BDUF01000011.1"/>
</dbReference>